<sequence>MCVILNLLIIIFILLIGAQIFLAYSGNIIEGLDNNDENSNYQEYNGNDALILSKQNAANIQFLKQQFDGINGIKDEVNDISGNVASLQTQVDGLVQSQQDYSNNVTSSNSELSTSYDDSSDNTTTPDTTTSTTDTSTMPDTTVMTN</sequence>
<accession>A0A6C0IG98</accession>
<name>A0A6C0IG98_9ZZZZ</name>
<feature type="compositionally biased region" description="Low complexity" evidence="1">
    <location>
        <begin position="113"/>
        <end position="146"/>
    </location>
</feature>
<organism evidence="2">
    <name type="scientific">viral metagenome</name>
    <dbReference type="NCBI Taxonomy" id="1070528"/>
    <lineage>
        <taxon>unclassified sequences</taxon>
        <taxon>metagenomes</taxon>
        <taxon>organismal metagenomes</taxon>
    </lineage>
</organism>
<evidence type="ECO:0000256" key="1">
    <source>
        <dbReference type="SAM" id="MobiDB-lite"/>
    </source>
</evidence>
<dbReference type="EMBL" id="MN740179">
    <property type="protein sequence ID" value="QHT92144.1"/>
    <property type="molecule type" value="Genomic_DNA"/>
</dbReference>
<proteinExistence type="predicted"/>
<reference evidence="2" key="1">
    <citation type="journal article" date="2020" name="Nature">
        <title>Giant virus diversity and host interactions through global metagenomics.</title>
        <authorList>
            <person name="Schulz F."/>
            <person name="Roux S."/>
            <person name="Paez-Espino D."/>
            <person name="Jungbluth S."/>
            <person name="Walsh D.A."/>
            <person name="Denef V.J."/>
            <person name="McMahon K.D."/>
            <person name="Konstantinidis K.T."/>
            <person name="Eloe-Fadrosh E.A."/>
            <person name="Kyrpides N.C."/>
            <person name="Woyke T."/>
        </authorList>
    </citation>
    <scope>NUCLEOTIDE SEQUENCE</scope>
    <source>
        <strain evidence="2">GVMAG-M-3300023184-86</strain>
    </source>
</reference>
<protein>
    <submittedName>
        <fullName evidence="2">Uncharacterized protein</fullName>
    </submittedName>
</protein>
<feature type="region of interest" description="Disordered" evidence="1">
    <location>
        <begin position="98"/>
        <end position="146"/>
    </location>
</feature>
<dbReference type="AlphaFoldDB" id="A0A6C0IG98"/>
<evidence type="ECO:0000313" key="2">
    <source>
        <dbReference type="EMBL" id="QHT92144.1"/>
    </source>
</evidence>
<feature type="compositionally biased region" description="Polar residues" evidence="1">
    <location>
        <begin position="98"/>
        <end position="112"/>
    </location>
</feature>